<sequence length="564" mass="64232">MKLQTLNSPLLENLEPMLNESIYHFLVEFQKGRTDFSELGSIFFRLTQTMTDPPLEFIWFYSALTFQTAKSSNLRDPHNFLLSLKDLFHSLVSFPTPSDSCYLTQVSLLAPVLYQLVNLKFLISSFKAEIEGLVDAVVSHIILCCNNDLVEQEVRVYKSSVSWVSLVPIWIADQVNENQGRVDGLQLFFPLSTEDIRQGINEDSGMAYLAGVVMIESFLLRLCLMFGSEDSRKELHKDVKSYAAQIIKGFKKNPTFLVMLFKLLLEPSLPVAELLSSTDELLLKKLLFDVALDLGSFLNYDTSSWLSDVQYKDIAILWLFLTNSALQFISENGDHAGVGCYMNGFSASQLPRQIISWVTSGTNMKPTTPDISSPKDLIGWLLVLEKQGLKICDYSISGLHEKTLKDKKSMGINNGVKDGDSMIEDAPIQINGRRKRDTMGFECEVQKQIKVIKCCHENQGDGGFRGKNEVGNAVSDQEMVDMVRMAVLVTTPKKLRAMMLLFNHAWITLMKQKKLRKNKNKNTGKIFKYMWYYVKFLSFEIDERLLTHDCPIIRTHEHNDLKKK</sequence>
<reference evidence="1 2" key="1">
    <citation type="submission" date="2022-01" db="EMBL/GenBank/DDBJ databases">
        <authorList>
            <person name="Xiong W."/>
            <person name="Schranz E."/>
        </authorList>
    </citation>
    <scope>NUCLEOTIDE SEQUENCE [LARGE SCALE GENOMIC DNA]</scope>
</reference>
<evidence type="ECO:0000313" key="1">
    <source>
        <dbReference type="EMBL" id="CAH1415101.1"/>
    </source>
</evidence>
<keyword evidence="2" id="KW-1185">Reference proteome</keyword>
<dbReference type="AlphaFoldDB" id="A0AAU9LJY4"/>
<organism evidence="1 2">
    <name type="scientific">Lactuca virosa</name>
    <dbReference type="NCBI Taxonomy" id="75947"/>
    <lineage>
        <taxon>Eukaryota</taxon>
        <taxon>Viridiplantae</taxon>
        <taxon>Streptophyta</taxon>
        <taxon>Embryophyta</taxon>
        <taxon>Tracheophyta</taxon>
        <taxon>Spermatophyta</taxon>
        <taxon>Magnoliopsida</taxon>
        <taxon>eudicotyledons</taxon>
        <taxon>Gunneridae</taxon>
        <taxon>Pentapetalae</taxon>
        <taxon>asterids</taxon>
        <taxon>campanulids</taxon>
        <taxon>Asterales</taxon>
        <taxon>Asteraceae</taxon>
        <taxon>Cichorioideae</taxon>
        <taxon>Cichorieae</taxon>
        <taxon>Lactucinae</taxon>
        <taxon>Lactuca</taxon>
    </lineage>
</organism>
<dbReference type="EMBL" id="CAKMRJ010000001">
    <property type="protein sequence ID" value="CAH1415101.1"/>
    <property type="molecule type" value="Genomic_DNA"/>
</dbReference>
<evidence type="ECO:0000313" key="2">
    <source>
        <dbReference type="Proteomes" id="UP001157418"/>
    </source>
</evidence>
<accession>A0AAU9LJY4</accession>
<dbReference type="PANTHER" id="PTHR35505">
    <property type="entry name" value="OS01G0600300 PROTEIN"/>
    <property type="match status" value="1"/>
</dbReference>
<gene>
    <name evidence="1" type="ORF">LVIROSA_LOCUS2971</name>
</gene>
<dbReference type="PANTHER" id="PTHR35505:SF1">
    <property type="entry name" value="SNF2 DOMAIN PROTEIN"/>
    <property type="match status" value="1"/>
</dbReference>
<name>A0AAU9LJY4_9ASTR</name>
<proteinExistence type="predicted"/>
<protein>
    <submittedName>
        <fullName evidence="1">Uncharacterized protein</fullName>
    </submittedName>
</protein>
<comment type="caution">
    <text evidence="1">The sequence shown here is derived from an EMBL/GenBank/DDBJ whole genome shotgun (WGS) entry which is preliminary data.</text>
</comment>
<dbReference type="Proteomes" id="UP001157418">
    <property type="component" value="Unassembled WGS sequence"/>
</dbReference>